<dbReference type="SUPFAM" id="SSF49464">
    <property type="entry name" value="Carboxypeptidase regulatory domain-like"/>
    <property type="match status" value="1"/>
</dbReference>
<dbReference type="EMBL" id="CP012801">
    <property type="protein sequence ID" value="ALJ58292.1"/>
    <property type="molecule type" value="Genomic_DNA"/>
</dbReference>
<feature type="chain" id="PRO_5033722682" evidence="1">
    <location>
        <begin position="21"/>
        <end position="281"/>
    </location>
</feature>
<dbReference type="Gene3D" id="2.60.40.1120">
    <property type="entry name" value="Carboxypeptidase-like, regulatory domain"/>
    <property type="match status" value="1"/>
</dbReference>
<evidence type="ECO:0000256" key="1">
    <source>
        <dbReference type="SAM" id="SignalP"/>
    </source>
</evidence>
<dbReference type="InterPro" id="IPR011250">
    <property type="entry name" value="OMP/PagP_B-barrel"/>
</dbReference>
<dbReference type="InterPro" id="IPR025665">
    <property type="entry name" value="Beta-barrel_OMP_2"/>
</dbReference>
<feature type="signal peptide" evidence="1">
    <location>
        <begin position="1"/>
        <end position="20"/>
    </location>
</feature>
<evidence type="ECO:0000259" key="2">
    <source>
        <dbReference type="Pfam" id="PF13568"/>
    </source>
</evidence>
<dbReference type="AlphaFoldDB" id="A0A0P0GKC6"/>
<dbReference type="Proteomes" id="UP000325055">
    <property type="component" value="Unassembled WGS sequence"/>
</dbReference>
<dbReference type="InterPro" id="IPR008969">
    <property type="entry name" value="CarboxyPept-like_regulatory"/>
</dbReference>
<feature type="domain" description="Outer membrane protein beta-barrel" evidence="2">
    <location>
        <begin position="97"/>
        <end position="255"/>
    </location>
</feature>
<proteinExistence type="predicted"/>
<evidence type="ECO:0000313" key="6">
    <source>
        <dbReference type="Proteomes" id="UP000325055"/>
    </source>
</evidence>
<dbReference type="PATRIC" id="fig|246787.4.peg.1061"/>
<sequence length="281" mass="31651">MKRIIILAIIGLCISGASMAQGQKLKGRLIDKDHYPVKNAKVTVKGTNLSTTSDKDGNFFIEDVPLYLDSIQVEKGRKDITVNTPMKISMGRLVIDKRFSWFVKAGVGVSRFLGADETKDKVSFHVGGGVDIKMAKHWSFQPAAYIAHREMEGNTWYYSDEITNYKLTYLEIPLLFAYKFRLSSSMNWVIAAGPYVDCGINGDIRDVRKLYNSSPDGYGSQYTYETEESEAFGKRFTGGAAYSMGVEGRHFTFGLTGRTGWTSWRRSEGFTNLEFEIGYKF</sequence>
<dbReference type="Pfam" id="PF13568">
    <property type="entry name" value="OMP_b-brl_2"/>
    <property type="match status" value="1"/>
</dbReference>
<dbReference type="Proteomes" id="UP000061809">
    <property type="component" value="Chromosome"/>
</dbReference>
<reference evidence="4 6" key="2">
    <citation type="journal article" date="2019" name="Nat. Med.">
        <title>A library of human gut bacterial isolates paired with longitudinal multiomics data enables mechanistic microbiome research.</title>
        <authorList>
            <person name="Poyet M."/>
            <person name="Groussin M."/>
            <person name="Gibbons S.M."/>
            <person name="Avila-Pacheco J."/>
            <person name="Jiang X."/>
            <person name="Kearney S.M."/>
            <person name="Perrotta A.R."/>
            <person name="Berdy B."/>
            <person name="Zhao S."/>
            <person name="Lieberman T.D."/>
            <person name="Swanson P.K."/>
            <person name="Smith M."/>
            <person name="Roesemann S."/>
            <person name="Alexander J.E."/>
            <person name="Rich S.A."/>
            <person name="Livny J."/>
            <person name="Vlamakis H."/>
            <person name="Clish C."/>
            <person name="Bullock K."/>
            <person name="Deik A."/>
            <person name="Scott J."/>
            <person name="Pierce K.A."/>
            <person name="Xavier R.J."/>
            <person name="Alm E.J."/>
        </authorList>
    </citation>
    <scope>NUCLEOTIDE SEQUENCE [LARGE SCALE GENOMIC DNA]</scope>
    <source>
        <strain evidence="4 6">BIOML-A7</strain>
    </source>
</reference>
<keyword evidence="1" id="KW-0732">Signal</keyword>
<dbReference type="SUPFAM" id="SSF56925">
    <property type="entry name" value="OMPA-like"/>
    <property type="match status" value="1"/>
</dbReference>
<dbReference type="Pfam" id="PF13620">
    <property type="entry name" value="CarboxypepD_reg"/>
    <property type="match status" value="1"/>
</dbReference>
<dbReference type="RefSeq" id="WP_022210713.1">
    <property type="nucleotide sequence ID" value="NZ_CAXSKE010000009.1"/>
</dbReference>
<organism evidence="3 5">
    <name type="scientific">Bacteroides cellulosilyticus</name>
    <dbReference type="NCBI Taxonomy" id="246787"/>
    <lineage>
        <taxon>Bacteria</taxon>
        <taxon>Pseudomonadati</taxon>
        <taxon>Bacteroidota</taxon>
        <taxon>Bacteroidia</taxon>
        <taxon>Bacteroidales</taxon>
        <taxon>Bacteroidaceae</taxon>
        <taxon>Bacteroides</taxon>
    </lineage>
</organism>
<dbReference type="EMBL" id="VVYW01000031">
    <property type="protein sequence ID" value="KAA5402976.1"/>
    <property type="molecule type" value="Genomic_DNA"/>
</dbReference>
<name>A0A0P0GKC6_9BACE</name>
<reference evidence="3 5" key="1">
    <citation type="journal article" date="2015" name="Science">
        <title>Genetic determinants of in vivo fitness and diet responsiveness in multiple human gut Bacteroides.</title>
        <authorList>
            <person name="Wu M."/>
            <person name="McNulty N.P."/>
            <person name="Rodionov D.A."/>
            <person name="Khoroshkin M.S."/>
            <person name="Griffin N.W."/>
            <person name="Cheng J."/>
            <person name="Latreille P."/>
            <person name="Kerstetter R.A."/>
            <person name="Terrapon N."/>
            <person name="Henrissat B."/>
            <person name="Osterman A.L."/>
            <person name="Gordon J.I."/>
        </authorList>
    </citation>
    <scope>NUCLEOTIDE SEQUENCE [LARGE SCALE GENOMIC DNA]</scope>
    <source>
        <strain evidence="3 5">WH2</strain>
    </source>
</reference>
<evidence type="ECO:0000313" key="5">
    <source>
        <dbReference type="Proteomes" id="UP000061809"/>
    </source>
</evidence>
<dbReference type="KEGG" id="bcel:BcellWH2_01030"/>
<gene>
    <name evidence="3" type="ORF">BcellWH2_01030</name>
    <name evidence="4" type="ORF">F2Y86_24800</name>
</gene>
<accession>A0A0P0GKC6</accession>
<evidence type="ECO:0000313" key="3">
    <source>
        <dbReference type="EMBL" id="ALJ58292.1"/>
    </source>
</evidence>
<evidence type="ECO:0000313" key="4">
    <source>
        <dbReference type="EMBL" id="KAA5402976.1"/>
    </source>
</evidence>
<protein>
    <submittedName>
        <fullName evidence="4">Outer membrane beta-barrel protein</fullName>
    </submittedName>
</protein>